<feature type="compositionally biased region" description="Basic and acidic residues" evidence="1">
    <location>
        <begin position="1"/>
        <end position="11"/>
    </location>
</feature>
<comment type="caution">
    <text evidence="2">The sequence shown here is derived from an EMBL/GenBank/DDBJ whole genome shotgun (WGS) entry which is preliminary data.</text>
</comment>
<organism evidence="2 3">
    <name type="scientific">Ilex paraguariensis</name>
    <name type="common">yerba mate</name>
    <dbReference type="NCBI Taxonomy" id="185542"/>
    <lineage>
        <taxon>Eukaryota</taxon>
        <taxon>Viridiplantae</taxon>
        <taxon>Streptophyta</taxon>
        <taxon>Embryophyta</taxon>
        <taxon>Tracheophyta</taxon>
        <taxon>Spermatophyta</taxon>
        <taxon>Magnoliopsida</taxon>
        <taxon>eudicotyledons</taxon>
        <taxon>Gunneridae</taxon>
        <taxon>Pentapetalae</taxon>
        <taxon>asterids</taxon>
        <taxon>campanulids</taxon>
        <taxon>Aquifoliales</taxon>
        <taxon>Aquifoliaceae</taxon>
        <taxon>Ilex</taxon>
    </lineage>
</organism>
<keyword evidence="3" id="KW-1185">Reference proteome</keyword>
<dbReference type="Proteomes" id="UP001642360">
    <property type="component" value="Unassembled WGS sequence"/>
</dbReference>
<gene>
    <name evidence="2" type="ORF">ILEXP_LOCUS9953</name>
</gene>
<reference evidence="2 3" key="1">
    <citation type="submission" date="2024-02" db="EMBL/GenBank/DDBJ databases">
        <authorList>
            <person name="Vignale AGUSTIN F."/>
            <person name="Sosa J E."/>
            <person name="Modenutti C."/>
        </authorList>
    </citation>
    <scope>NUCLEOTIDE SEQUENCE [LARGE SCALE GENOMIC DNA]</scope>
</reference>
<proteinExistence type="predicted"/>
<dbReference type="EMBL" id="CAUOFW020001214">
    <property type="protein sequence ID" value="CAK9142287.1"/>
    <property type="molecule type" value="Genomic_DNA"/>
</dbReference>
<accession>A0ABC8RJT3</accession>
<feature type="compositionally biased region" description="Polar residues" evidence="1">
    <location>
        <begin position="44"/>
        <end position="53"/>
    </location>
</feature>
<protein>
    <submittedName>
        <fullName evidence="2">Uncharacterized protein</fullName>
    </submittedName>
</protein>
<name>A0ABC8RJT3_9AQUA</name>
<dbReference type="AlphaFoldDB" id="A0ABC8RJT3"/>
<sequence length="99" mass="11158">MKARWHDHESESPLSDDFSSQDDAKSFTRFVGPLSPLPHRENSTSEVKASPTTKVLDLDEEIPTCMEDKDCFEDIQDVYDQLYTCDSSSNKRPSSGLGQ</sequence>
<evidence type="ECO:0000256" key="1">
    <source>
        <dbReference type="SAM" id="MobiDB-lite"/>
    </source>
</evidence>
<feature type="non-terminal residue" evidence="2">
    <location>
        <position position="99"/>
    </location>
</feature>
<evidence type="ECO:0000313" key="2">
    <source>
        <dbReference type="EMBL" id="CAK9142287.1"/>
    </source>
</evidence>
<evidence type="ECO:0000313" key="3">
    <source>
        <dbReference type="Proteomes" id="UP001642360"/>
    </source>
</evidence>
<feature type="region of interest" description="Disordered" evidence="1">
    <location>
        <begin position="1"/>
        <end position="53"/>
    </location>
</feature>